<accession>A0A2K8UCC2</accession>
<evidence type="ECO:0000313" key="3">
    <source>
        <dbReference type="Proteomes" id="UP000232638"/>
    </source>
</evidence>
<evidence type="ECO:0000256" key="1">
    <source>
        <dbReference type="HAMAP-Rule" id="MF_00598"/>
    </source>
</evidence>
<sequence length="158" mass="17439">MDDSMVDVLIYLFEHYMDGDAQPPTDQDELEGELAAAGFSAGEVAKALHWLDELAAGAEAPVSHGHAVGSIRIYTDAECDKLDREGRGFLLFLEQIGILDPSSRELVVERALAIDHPWVGVDELKWVVLLVLLNRPGLEAAFTRMEDLIYSDSSAYLH</sequence>
<dbReference type="InterPro" id="IPR007456">
    <property type="entry name" value="Smg"/>
</dbReference>
<dbReference type="PANTHER" id="PTHR38692:SF1">
    <property type="entry name" value="PROTEIN SMG"/>
    <property type="match status" value="1"/>
</dbReference>
<name>A0A2K8UCC2_9GAMM</name>
<protein>
    <recommendedName>
        <fullName evidence="1">Protein Smg homolog</fullName>
    </recommendedName>
</protein>
<dbReference type="AlphaFoldDB" id="A0A2K8UCC2"/>
<dbReference type="Pfam" id="PF04361">
    <property type="entry name" value="DUF494"/>
    <property type="match status" value="1"/>
</dbReference>
<dbReference type="RefSeq" id="WP_100920777.1">
    <property type="nucleotide sequence ID" value="NZ_CP020370.1"/>
</dbReference>
<evidence type="ECO:0000313" key="2">
    <source>
        <dbReference type="EMBL" id="AUB83079.1"/>
    </source>
</evidence>
<gene>
    <name evidence="1" type="primary">smg</name>
    <name evidence="2" type="ORF">THSYN_20440</name>
</gene>
<proteinExistence type="inferred from homology"/>
<keyword evidence="3" id="KW-1185">Reference proteome</keyword>
<organism evidence="2 3">
    <name type="scientific">Candidatus Thiodictyon syntrophicum</name>
    <dbReference type="NCBI Taxonomy" id="1166950"/>
    <lineage>
        <taxon>Bacteria</taxon>
        <taxon>Pseudomonadati</taxon>
        <taxon>Pseudomonadota</taxon>
        <taxon>Gammaproteobacteria</taxon>
        <taxon>Chromatiales</taxon>
        <taxon>Chromatiaceae</taxon>
        <taxon>Thiodictyon</taxon>
    </lineage>
</organism>
<dbReference type="HAMAP" id="MF_00598">
    <property type="entry name" value="Smg"/>
    <property type="match status" value="1"/>
</dbReference>
<dbReference type="OrthoDB" id="9788984at2"/>
<reference evidence="2 3" key="1">
    <citation type="submission" date="2017-03" db="EMBL/GenBank/DDBJ databases">
        <title>Complete genome sequence of Candidatus 'Thiodictyon syntrophicum' sp. nov. strain Cad16T, a photolithoautotroph purple sulfur bacterium isolated from an alpine meromictic lake.</title>
        <authorList>
            <person name="Luedin S.M."/>
            <person name="Pothier J.F."/>
            <person name="Danza F."/>
            <person name="Storelli N."/>
            <person name="Wittwer M."/>
            <person name="Tonolla M."/>
        </authorList>
    </citation>
    <scope>NUCLEOTIDE SEQUENCE [LARGE SCALE GENOMIC DNA]</scope>
    <source>
        <strain evidence="2 3">Cad16T</strain>
    </source>
</reference>
<dbReference type="PANTHER" id="PTHR38692">
    <property type="entry name" value="PROTEIN SMG"/>
    <property type="match status" value="1"/>
</dbReference>
<dbReference type="EMBL" id="CP020370">
    <property type="protein sequence ID" value="AUB83079.1"/>
    <property type="molecule type" value="Genomic_DNA"/>
</dbReference>
<dbReference type="KEGG" id="tsy:THSYN_20440"/>
<dbReference type="Proteomes" id="UP000232638">
    <property type="component" value="Chromosome"/>
</dbReference>
<comment type="similarity">
    <text evidence="1">Belongs to the Smg family.</text>
</comment>